<name>A0ABN2LRS8_9MICO</name>
<sequence>MDVMSIKHIRQSIQARHEAVAARKDMERLLSVYSTPADIDDILAAVDREDGPQAELVRDVLTDNLAAYHRRTFQGSAAGIRIAA</sequence>
<reference evidence="1 2" key="1">
    <citation type="journal article" date="2019" name="Int. J. Syst. Evol. Microbiol.">
        <title>The Global Catalogue of Microorganisms (GCM) 10K type strain sequencing project: providing services to taxonomists for standard genome sequencing and annotation.</title>
        <authorList>
            <consortium name="The Broad Institute Genomics Platform"/>
            <consortium name="The Broad Institute Genome Sequencing Center for Infectious Disease"/>
            <person name="Wu L."/>
            <person name="Ma J."/>
        </authorList>
    </citation>
    <scope>NUCLEOTIDE SEQUENCE [LARGE SCALE GENOMIC DNA]</scope>
    <source>
        <strain evidence="1 2">JCM 15592</strain>
    </source>
</reference>
<keyword evidence="2" id="KW-1185">Reference proteome</keyword>
<evidence type="ECO:0000313" key="2">
    <source>
        <dbReference type="Proteomes" id="UP001499938"/>
    </source>
</evidence>
<evidence type="ECO:0000313" key="1">
    <source>
        <dbReference type="EMBL" id="GAA1795283.1"/>
    </source>
</evidence>
<dbReference type="EMBL" id="BAAAPO010000032">
    <property type="protein sequence ID" value="GAA1795283.1"/>
    <property type="molecule type" value="Genomic_DNA"/>
</dbReference>
<protein>
    <submittedName>
        <fullName evidence="1">Uncharacterized protein</fullName>
    </submittedName>
</protein>
<proteinExistence type="predicted"/>
<comment type="caution">
    <text evidence="1">The sequence shown here is derived from an EMBL/GenBank/DDBJ whole genome shotgun (WGS) entry which is preliminary data.</text>
</comment>
<organism evidence="1 2">
    <name type="scientific">Nostocoides veronense</name>
    <dbReference type="NCBI Taxonomy" id="330836"/>
    <lineage>
        <taxon>Bacteria</taxon>
        <taxon>Bacillati</taxon>
        <taxon>Actinomycetota</taxon>
        <taxon>Actinomycetes</taxon>
        <taxon>Micrococcales</taxon>
        <taxon>Intrasporangiaceae</taxon>
        <taxon>Nostocoides</taxon>
    </lineage>
</organism>
<gene>
    <name evidence="1" type="ORF">GCM10009811_19580</name>
</gene>
<accession>A0ABN2LRS8</accession>
<dbReference type="Proteomes" id="UP001499938">
    <property type="component" value="Unassembled WGS sequence"/>
</dbReference>